<dbReference type="Proteomes" id="UP000324222">
    <property type="component" value="Unassembled WGS sequence"/>
</dbReference>
<keyword evidence="2" id="KW-1185">Reference proteome</keyword>
<sequence length="75" mass="7749">MNVLASLRPASIPRCSLVLPVRHADNTAALSLLTTTQHTATLTQPPAAAILPHATIATTSTTTFSLSSTSYCLAS</sequence>
<evidence type="ECO:0000313" key="1">
    <source>
        <dbReference type="EMBL" id="MPC12620.1"/>
    </source>
</evidence>
<dbReference type="AlphaFoldDB" id="A0A5B7CT85"/>
<reference evidence="1 2" key="1">
    <citation type="submission" date="2019-05" db="EMBL/GenBank/DDBJ databases">
        <title>Another draft genome of Portunus trituberculatus and its Hox gene families provides insights of decapod evolution.</title>
        <authorList>
            <person name="Jeong J.-H."/>
            <person name="Song I."/>
            <person name="Kim S."/>
            <person name="Choi T."/>
            <person name="Kim D."/>
            <person name="Ryu S."/>
            <person name="Kim W."/>
        </authorList>
    </citation>
    <scope>NUCLEOTIDE SEQUENCE [LARGE SCALE GENOMIC DNA]</scope>
    <source>
        <tissue evidence="1">Muscle</tissue>
    </source>
</reference>
<proteinExistence type="predicted"/>
<comment type="caution">
    <text evidence="1">The sequence shown here is derived from an EMBL/GenBank/DDBJ whole genome shotgun (WGS) entry which is preliminary data.</text>
</comment>
<protein>
    <submittedName>
        <fullName evidence="1">Uncharacterized protein</fullName>
    </submittedName>
</protein>
<name>A0A5B7CT85_PORTR</name>
<accession>A0A5B7CT85</accession>
<dbReference type="EMBL" id="VSRR010000226">
    <property type="protein sequence ID" value="MPC12620.1"/>
    <property type="molecule type" value="Genomic_DNA"/>
</dbReference>
<gene>
    <name evidence="1" type="ORF">E2C01_005323</name>
</gene>
<organism evidence="1 2">
    <name type="scientific">Portunus trituberculatus</name>
    <name type="common">Swimming crab</name>
    <name type="synonym">Neptunus trituberculatus</name>
    <dbReference type="NCBI Taxonomy" id="210409"/>
    <lineage>
        <taxon>Eukaryota</taxon>
        <taxon>Metazoa</taxon>
        <taxon>Ecdysozoa</taxon>
        <taxon>Arthropoda</taxon>
        <taxon>Crustacea</taxon>
        <taxon>Multicrustacea</taxon>
        <taxon>Malacostraca</taxon>
        <taxon>Eumalacostraca</taxon>
        <taxon>Eucarida</taxon>
        <taxon>Decapoda</taxon>
        <taxon>Pleocyemata</taxon>
        <taxon>Brachyura</taxon>
        <taxon>Eubrachyura</taxon>
        <taxon>Portunoidea</taxon>
        <taxon>Portunidae</taxon>
        <taxon>Portuninae</taxon>
        <taxon>Portunus</taxon>
    </lineage>
</organism>
<evidence type="ECO:0000313" key="2">
    <source>
        <dbReference type="Proteomes" id="UP000324222"/>
    </source>
</evidence>